<dbReference type="SUPFAM" id="SSF48208">
    <property type="entry name" value="Six-hairpin glycosidases"/>
    <property type="match status" value="1"/>
</dbReference>
<reference evidence="3 4" key="1">
    <citation type="submission" date="2016-04" db="EMBL/GenBank/DDBJ databases">
        <title>Evolutionary innovation and constraint leading to complex multicellularity in the Ascomycota.</title>
        <authorList>
            <person name="Cisse O."/>
            <person name="Nguyen A."/>
            <person name="Hewitt D.A."/>
            <person name="Jedd G."/>
            <person name="Stajich J.E."/>
        </authorList>
    </citation>
    <scope>NUCLEOTIDE SEQUENCE [LARGE SCALE GENOMIC DNA]</scope>
    <source>
        <strain evidence="3 4">DAH-3</strain>
    </source>
</reference>
<organism evidence="3 4">
    <name type="scientific">Neolecta irregularis (strain DAH-3)</name>
    <dbReference type="NCBI Taxonomy" id="1198029"/>
    <lineage>
        <taxon>Eukaryota</taxon>
        <taxon>Fungi</taxon>
        <taxon>Dikarya</taxon>
        <taxon>Ascomycota</taxon>
        <taxon>Taphrinomycotina</taxon>
        <taxon>Neolectales</taxon>
        <taxon>Neolectaceae</taxon>
        <taxon>Neolecta</taxon>
    </lineage>
</organism>
<accession>A0A1U7LWP4</accession>
<keyword evidence="4" id="KW-1185">Reference proteome</keyword>
<dbReference type="InterPro" id="IPR012341">
    <property type="entry name" value="6hp_glycosidase-like_sf"/>
</dbReference>
<name>A0A1U7LWP4_NEOID</name>
<evidence type="ECO:0000259" key="1">
    <source>
        <dbReference type="Pfam" id="PF00723"/>
    </source>
</evidence>
<dbReference type="OMA" id="VEWMCVP"/>
<dbReference type="GO" id="GO:0005975">
    <property type="term" value="P:carbohydrate metabolic process"/>
    <property type="evidence" value="ECO:0007669"/>
    <property type="project" value="InterPro"/>
</dbReference>
<dbReference type="OrthoDB" id="406733at2759"/>
<evidence type="ECO:0000313" key="3">
    <source>
        <dbReference type="EMBL" id="OLL27100.1"/>
    </source>
</evidence>
<proteinExistence type="predicted"/>
<dbReference type="STRING" id="1198029.A0A1U7LWP4"/>
<gene>
    <name evidence="3" type="ORF">NEOLI_000813</name>
</gene>
<dbReference type="PANTHER" id="PTHR31616:SF0">
    <property type="entry name" value="GLUCAN 1,4-ALPHA-GLUCOSIDASE"/>
    <property type="match status" value="1"/>
</dbReference>
<feature type="domain" description="Trehalase-like N-terminal" evidence="2">
    <location>
        <begin position="19"/>
        <end position="158"/>
    </location>
</feature>
<dbReference type="AlphaFoldDB" id="A0A1U7LWP4"/>
<dbReference type="Gene3D" id="1.50.10.10">
    <property type="match status" value="1"/>
</dbReference>
<evidence type="ECO:0000259" key="2">
    <source>
        <dbReference type="Pfam" id="PF19291"/>
    </source>
</evidence>
<comment type="caution">
    <text evidence="3">The sequence shown here is derived from an EMBL/GenBank/DDBJ whole genome shotgun (WGS) entry which is preliminary data.</text>
</comment>
<dbReference type="EMBL" id="LXFE01000122">
    <property type="protein sequence ID" value="OLL27100.1"/>
    <property type="molecule type" value="Genomic_DNA"/>
</dbReference>
<protein>
    <submittedName>
        <fullName evidence="3">Uncharacterized protein</fullName>
    </submittedName>
</protein>
<dbReference type="GO" id="GO:0004553">
    <property type="term" value="F:hydrolase activity, hydrolyzing O-glycosyl compounds"/>
    <property type="evidence" value="ECO:0007669"/>
    <property type="project" value="TreeGrafter"/>
</dbReference>
<dbReference type="Pfam" id="PF19291">
    <property type="entry name" value="TREH_N"/>
    <property type="match status" value="1"/>
</dbReference>
<dbReference type="InterPro" id="IPR008928">
    <property type="entry name" value="6-hairpin_glycosidase_sf"/>
</dbReference>
<feature type="domain" description="GH15-like" evidence="1">
    <location>
        <begin position="259"/>
        <end position="629"/>
    </location>
</feature>
<sequence length="630" mass="71496">MILTGSSGNYRNSVCGYLPIENYGLIGNLRTAALIGIDGSCDFLCLPYFSSPSVFCRLLDKEKGGYFSITPLHETTSKQQYLPSTCILATKFLSEEGVSQITDFFPRPAKCGETLFPWMVRRAECIRGDVTLKVEIFPAFDYARAKHDLTMSNGKILFWSEDAQTGLELSYLAEDNEEECNPEVNFEVVSQKGLLSAGAIAHITLTEGQAVTFSIRQLHTPSSQPEAHLSEKLVQKLQADTQTYWGAWIMKSNYRGRWQEFIIRSALTLKLLTFELTGAVIASPTFSLPESVSGARNWDYRYTWIRDSAFTVYAFLRLGFIEEADAYMKWIEGRMEHRNPVGDERGPINIMYTVWGTSDIEEHELSHLEGYKSSAPVRIGNGASEHLQLDIYGELMDAIYLYHRVSRASDQLFYVVPRSGSLVVDNWGRGDMSIWEVRSQKMKQFTYSKVMLWVALDRGLRLADKRSFPCPHRHIWLKTRDTIYEVIMTKGWNEKMNCFIQAFEEPEILDSAVLIMPLVFFISPNDPRFVSTIKQILKPPEKGGLTSNGLVFRYNHLRAHDGVGGGEGSFSMCTFWLVEAMTRAGQYDREMLAAAVRMFEDMLGYANHLFLYSEEIARSGESLGNFPQAL</sequence>
<evidence type="ECO:0000313" key="4">
    <source>
        <dbReference type="Proteomes" id="UP000186594"/>
    </source>
</evidence>
<dbReference type="Proteomes" id="UP000186594">
    <property type="component" value="Unassembled WGS sequence"/>
</dbReference>
<dbReference type="InterPro" id="IPR011613">
    <property type="entry name" value="GH15-like"/>
</dbReference>
<dbReference type="PANTHER" id="PTHR31616">
    <property type="entry name" value="TREHALASE"/>
    <property type="match status" value="1"/>
</dbReference>
<dbReference type="InterPro" id="IPR045582">
    <property type="entry name" value="Trehalase-like_N"/>
</dbReference>
<dbReference type="Pfam" id="PF00723">
    <property type="entry name" value="Glyco_hydro_15"/>
    <property type="match status" value="1"/>
</dbReference>